<feature type="region of interest" description="Disordered" evidence="6">
    <location>
        <begin position="245"/>
        <end position="264"/>
    </location>
</feature>
<evidence type="ECO:0000256" key="2">
    <source>
        <dbReference type="ARBA" id="ARBA00022630"/>
    </source>
</evidence>
<keyword evidence="3" id="KW-0274">FAD</keyword>
<comment type="similarity">
    <text evidence="1">Belongs to the paxM FAD-dependent monooxygenase family.</text>
</comment>
<gene>
    <name evidence="8" type="ORF">CONPUDRAFT_102160</name>
</gene>
<dbReference type="Proteomes" id="UP000053558">
    <property type="component" value="Unassembled WGS sequence"/>
</dbReference>
<dbReference type="GO" id="GO:0004497">
    <property type="term" value="F:monooxygenase activity"/>
    <property type="evidence" value="ECO:0007669"/>
    <property type="project" value="UniProtKB-KW"/>
</dbReference>
<keyword evidence="2" id="KW-0285">Flavoprotein</keyword>
<dbReference type="Pfam" id="PF01494">
    <property type="entry name" value="FAD_binding_3"/>
    <property type="match status" value="1"/>
</dbReference>
<dbReference type="AlphaFoldDB" id="A0A5M3MW58"/>
<evidence type="ECO:0000259" key="7">
    <source>
        <dbReference type="Pfam" id="PF01494"/>
    </source>
</evidence>
<dbReference type="KEGG" id="cput:CONPUDRAFT_102160"/>
<protein>
    <submittedName>
        <fullName evidence="8">FAD/NAD(P)-binding domain-containing protein</fullName>
    </submittedName>
</protein>
<dbReference type="PANTHER" id="PTHR13789">
    <property type="entry name" value="MONOOXYGENASE"/>
    <property type="match status" value="1"/>
</dbReference>
<name>A0A5M3MW58_CONPW</name>
<dbReference type="PRINTS" id="PR00420">
    <property type="entry name" value="RNGMNOXGNASE"/>
</dbReference>
<dbReference type="InterPro" id="IPR050493">
    <property type="entry name" value="FAD-dep_Monooxygenase_BioMet"/>
</dbReference>
<evidence type="ECO:0000256" key="3">
    <source>
        <dbReference type="ARBA" id="ARBA00022827"/>
    </source>
</evidence>
<keyword evidence="4" id="KW-0560">Oxidoreductase</keyword>
<proteinExistence type="inferred from homology"/>
<dbReference type="OrthoDB" id="1878542at2759"/>
<evidence type="ECO:0000256" key="4">
    <source>
        <dbReference type="ARBA" id="ARBA00023002"/>
    </source>
</evidence>
<organism evidence="8 9">
    <name type="scientific">Coniophora puteana (strain RWD-64-598)</name>
    <name type="common">Brown rot fungus</name>
    <dbReference type="NCBI Taxonomy" id="741705"/>
    <lineage>
        <taxon>Eukaryota</taxon>
        <taxon>Fungi</taxon>
        <taxon>Dikarya</taxon>
        <taxon>Basidiomycota</taxon>
        <taxon>Agaricomycotina</taxon>
        <taxon>Agaricomycetes</taxon>
        <taxon>Agaricomycetidae</taxon>
        <taxon>Boletales</taxon>
        <taxon>Coniophorineae</taxon>
        <taxon>Coniophoraceae</taxon>
        <taxon>Coniophora</taxon>
    </lineage>
</organism>
<accession>A0A5M3MW58</accession>
<dbReference type="SUPFAM" id="SSF51905">
    <property type="entry name" value="FAD/NAD(P)-binding domain"/>
    <property type="match status" value="1"/>
</dbReference>
<reference evidence="9" key="1">
    <citation type="journal article" date="2012" name="Science">
        <title>The Paleozoic origin of enzymatic lignin decomposition reconstructed from 31 fungal genomes.</title>
        <authorList>
            <person name="Floudas D."/>
            <person name="Binder M."/>
            <person name="Riley R."/>
            <person name="Barry K."/>
            <person name="Blanchette R.A."/>
            <person name="Henrissat B."/>
            <person name="Martinez A.T."/>
            <person name="Otillar R."/>
            <person name="Spatafora J.W."/>
            <person name="Yadav J.S."/>
            <person name="Aerts A."/>
            <person name="Benoit I."/>
            <person name="Boyd A."/>
            <person name="Carlson A."/>
            <person name="Copeland A."/>
            <person name="Coutinho P.M."/>
            <person name="de Vries R.P."/>
            <person name="Ferreira P."/>
            <person name="Findley K."/>
            <person name="Foster B."/>
            <person name="Gaskell J."/>
            <person name="Glotzer D."/>
            <person name="Gorecki P."/>
            <person name="Heitman J."/>
            <person name="Hesse C."/>
            <person name="Hori C."/>
            <person name="Igarashi K."/>
            <person name="Jurgens J.A."/>
            <person name="Kallen N."/>
            <person name="Kersten P."/>
            <person name="Kohler A."/>
            <person name="Kuees U."/>
            <person name="Kumar T.K.A."/>
            <person name="Kuo A."/>
            <person name="LaButti K."/>
            <person name="Larrondo L.F."/>
            <person name="Lindquist E."/>
            <person name="Ling A."/>
            <person name="Lombard V."/>
            <person name="Lucas S."/>
            <person name="Lundell T."/>
            <person name="Martin R."/>
            <person name="McLaughlin D.J."/>
            <person name="Morgenstern I."/>
            <person name="Morin E."/>
            <person name="Murat C."/>
            <person name="Nagy L.G."/>
            <person name="Nolan M."/>
            <person name="Ohm R.A."/>
            <person name="Patyshakuliyeva A."/>
            <person name="Rokas A."/>
            <person name="Ruiz-Duenas F.J."/>
            <person name="Sabat G."/>
            <person name="Salamov A."/>
            <person name="Samejima M."/>
            <person name="Schmutz J."/>
            <person name="Slot J.C."/>
            <person name="St John F."/>
            <person name="Stenlid J."/>
            <person name="Sun H."/>
            <person name="Sun S."/>
            <person name="Syed K."/>
            <person name="Tsang A."/>
            <person name="Wiebenga A."/>
            <person name="Young D."/>
            <person name="Pisabarro A."/>
            <person name="Eastwood D.C."/>
            <person name="Martin F."/>
            <person name="Cullen D."/>
            <person name="Grigoriev I.V."/>
            <person name="Hibbett D.S."/>
        </authorList>
    </citation>
    <scope>NUCLEOTIDE SEQUENCE [LARGE SCALE GENOMIC DNA]</scope>
    <source>
        <strain evidence="9">RWD-64-598 SS2</strain>
    </source>
</reference>
<feature type="domain" description="FAD-binding" evidence="7">
    <location>
        <begin position="7"/>
        <end position="360"/>
    </location>
</feature>
<dbReference type="GO" id="GO:0071949">
    <property type="term" value="F:FAD binding"/>
    <property type="evidence" value="ECO:0007669"/>
    <property type="project" value="InterPro"/>
</dbReference>
<evidence type="ECO:0000256" key="5">
    <source>
        <dbReference type="ARBA" id="ARBA00023033"/>
    </source>
</evidence>
<dbReference type="Gene3D" id="3.50.50.60">
    <property type="entry name" value="FAD/NAD(P)-binding domain"/>
    <property type="match status" value="1"/>
</dbReference>
<dbReference type="InterPro" id="IPR002938">
    <property type="entry name" value="FAD-bd"/>
</dbReference>
<dbReference type="OMA" id="AAEDWWI"/>
<dbReference type="PANTHER" id="PTHR13789:SF147">
    <property type="entry name" value="PUTATIVE (AFU_ORTHOLOGUE AFUA_2G01950)-RELATED"/>
    <property type="match status" value="1"/>
</dbReference>
<evidence type="ECO:0000313" key="9">
    <source>
        <dbReference type="Proteomes" id="UP000053558"/>
    </source>
</evidence>
<dbReference type="GeneID" id="19198343"/>
<evidence type="ECO:0000256" key="6">
    <source>
        <dbReference type="SAM" id="MobiDB-lite"/>
    </source>
</evidence>
<comment type="caution">
    <text evidence="8">The sequence shown here is derived from an EMBL/GenBank/DDBJ whole genome shotgun (WGS) entry which is preliminary data.</text>
</comment>
<evidence type="ECO:0000256" key="1">
    <source>
        <dbReference type="ARBA" id="ARBA00007992"/>
    </source>
</evidence>
<keyword evidence="9" id="KW-1185">Reference proteome</keyword>
<sequence>MGAPLKLDIVIVGAGLAGIASAFRLSQIGHRVRVVDDRDQGKRGSTGVQIPPNATRILTDWGFKQDVESCGRSMSHATFYSMDSGEFIGRQIWREEVMRELGANWHFMHYQDLYNMIYNAAIKAGANIHFGKRVVNVQTDSERPCVTLSDRSILQADLIIGADGPNSVVRRILFGDGPVKPEGHTLFTGVVPVELIHQDLELSSLRRADCAELPVWIGSSKHSEGMLVRNETELSLHIFVPNDELPAPDDDSWEDEPMPGRPPRFVDPKLQRLIDICPEMYQQKLLIREAPEEWTDDSGRLLLIGQAAHPTHPCWLLSCAINLEDAETLGVLLSRIADLDQLPGLLEGFQEVREPQCQYITQTAWQQTVGALWLPSGPAQDARDEALRMKDDAWDEAMMRAQFDGFFAALGYNARDAAEDWWTTWGLLRERSKGVHLMDSFSSYGAHE</sequence>
<dbReference type="EMBL" id="JH711576">
    <property type="protein sequence ID" value="EIW83389.1"/>
    <property type="molecule type" value="Genomic_DNA"/>
</dbReference>
<dbReference type="InterPro" id="IPR036188">
    <property type="entry name" value="FAD/NAD-bd_sf"/>
</dbReference>
<feature type="compositionally biased region" description="Acidic residues" evidence="6">
    <location>
        <begin position="246"/>
        <end position="257"/>
    </location>
</feature>
<keyword evidence="5" id="KW-0503">Monooxygenase</keyword>
<evidence type="ECO:0000313" key="8">
    <source>
        <dbReference type="EMBL" id="EIW83389.1"/>
    </source>
</evidence>
<dbReference type="RefSeq" id="XP_007767166.1">
    <property type="nucleotide sequence ID" value="XM_007768976.1"/>
</dbReference>